<protein>
    <submittedName>
        <fullName evidence="1">Uncharacterized protein</fullName>
    </submittedName>
</protein>
<evidence type="ECO:0000313" key="1">
    <source>
        <dbReference type="EMBL" id="KAI5683807.1"/>
    </source>
</evidence>
<organism evidence="1 2">
    <name type="scientific">Catharanthus roseus</name>
    <name type="common">Madagascar periwinkle</name>
    <name type="synonym">Vinca rosea</name>
    <dbReference type="NCBI Taxonomy" id="4058"/>
    <lineage>
        <taxon>Eukaryota</taxon>
        <taxon>Viridiplantae</taxon>
        <taxon>Streptophyta</taxon>
        <taxon>Embryophyta</taxon>
        <taxon>Tracheophyta</taxon>
        <taxon>Spermatophyta</taxon>
        <taxon>Magnoliopsida</taxon>
        <taxon>eudicotyledons</taxon>
        <taxon>Gunneridae</taxon>
        <taxon>Pentapetalae</taxon>
        <taxon>asterids</taxon>
        <taxon>lamiids</taxon>
        <taxon>Gentianales</taxon>
        <taxon>Apocynaceae</taxon>
        <taxon>Rauvolfioideae</taxon>
        <taxon>Vinceae</taxon>
        <taxon>Catharanthinae</taxon>
        <taxon>Catharanthus</taxon>
    </lineage>
</organism>
<dbReference type="Proteomes" id="UP001060085">
    <property type="component" value="Linkage Group LG01"/>
</dbReference>
<sequence length="1102" mass="121483">MKFSGKKKKKTMGEEDHVPLRPSDRALEQAIVALKKGAHLLKYSRNGKPKFCPFRLSMDEKFLIWYSGQEEQLLKLSSVVDIIRGRNTRQIQAERDSQSFSLIYANGERSLHLICKDKAQADSWFLGLKAVISKSHRSGLFNTVKAHRGAQSCISSPASFMRRKQILGLSCETARSSQVHSVNGSPTKTFSERCFSDGLSCSSDSFYSESSLSSMHNVVDILTPSSPYFEPDDPNQKRVICAYGKPQMHILGQMPGYESGTGVLRDLLIWGEGAERGCFVGGGLQCDALLPKVLDSAMMLDVQSISLGAKHAALATKQGEVFCWGEGKRGRLGHKLDIDATSPKIVDSLTRVYIESVSCGEYRTCALTNSGELYTWGDAGFSSDLAVVDRGQCYWLPHKLSGCLDGVSIVSVACGEWHTGIVSSTGQLFTFGDGTFGVLGHGNLTSFGYPKEVESLRGLWVKSVACGPWHTAAVVDIMNDHSKSSSKCGKLFTWGDGDKGKLGHSDRGRKLLPTCVAELVDHDFVQVSCGRMLTVGLTNMGKVYAMGSSVHGQLGNPHAKDKSITVVQGKLKDEYVKEISVGSYHIAALTSKGNVFTWGKGANGQLGLGDTRDRNSPMLVEALRDRKVEHITCGSSCTAAICLHKSIVTTDQSSCKGCGTVFGFTRKKQNCYNCGLLFCRACCNKKATNASLAPNKFKPFRVCDPCFKKLERVADSGEAFKAELRTPRPLLVPQRGVSDEKQDKGEGINAWSRIISSRNYSDEQNNWVKQPVDSSSVLVGLQRWGQVSCPEVFRTNYSEESMPHLSTETSLRNQLLPLSPVSFQELPHVLKFSSSAALNEEKDLVQSDEVLMEEVQKLRAQAENLKKLCQTRNEKIQECRKKTEEAWSLAKEEAAKNKAAKEVIKALTARLQTMSETMHVQSNASDEAGTDLVQFTSSLASSDQAGANSVHAMPACPESPCIKNFCPVVAQRESSETAQIEDRKAGSLCSSPIVFSNTLKYMRNRDLNGNTTSKENSFNRQIDSGQVGRSLKCEWVEQYQPGVYITFMALPHGQKGLRRVRFSRKKFTETEAARWWDENQQLVYEKYDINERATSDQDTMAS</sequence>
<evidence type="ECO:0000313" key="2">
    <source>
        <dbReference type="Proteomes" id="UP001060085"/>
    </source>
</evidence>
<reference evidence="2" key="1">
    <citation type="journal article" date="2023" name="Nat. Plants">
        <title>Single-cell RNA sequencing provides a high-resolution roadmap for understanding the multicellular compartmentation of specialized metabolism.</title>
        <authorList>
            <person name="Sun S."/>
            <person name="Shen X."/>
            <person name="Li Y."/>
            <person name="Li Y."/>
            <person name="Wang S."/>
            <person name="Li R."/>
            <person name="Zhang H."/>
            <person name="Shen G."/>
            <person name="Guo B."/>
            <person name="Wei J."/>
            <person name="Xu J."/>
            <person name="St-Pierre B."/>
            <person name="Chen S."/>
            <person name="Sun C."/>
        </authorList>
    </citation>
    <scope>NUCLEOTIDE SEQUENCE [LARGE SCALE GENOMIC DNA]</scope>
</reference>
<comment type="caution">
    <text evidence="1">The sequence shown here is derived from an EMBL/GenBank/DDBJ whole genome shotgun (WGS) entry which is preliminary data.</text>
</comment>
<accession>A0ACC0CG30</accession>
<gene>
    <name evidence="1" type="ORF">M9H77_05035</name>
</gene>
<keyword evidence="2" id="KW-1185">Reference proteome</keyword>
<dbReference type="EMBL" id="CM044701">
    <property type="protein sequence ID" value="KAI5683807.1"/>
    <property type="molecule type" value="Genomic_DNA"/>
</dbReference>
<name>A0ACC0CG30_CATRO</name>
<proteinExistence type="predicted"/>